<dbReference type="Proteomes" id="UP000252107">
    <property type="component" value="Unassembled WGS sequence"/>
</dbReference>
<evidence type="ECO:0000313" key="3">
    <source>
        <dbReference type="Proteomes" id="UP000252107"/>
    </source>
</evidence>
<protein>
    <submittedName>
        <fullName evidence="2">Uncharacterized protein</fullName>
    </submittedName>
</protein>
<dbReference type="AlphaFoldDB" id="A0A367RRE7"/>
<keyword evidence="1" id="KW-1133">Transmembrane helix</keyword>
<name>A0A367RRE7_9NOSO</name>
<organism evidence="2 3">
    <name type="scientific">Nostoc minutum NIES-26</name>
    <dbReference type="NCBI Taxonomy" id="1844469"/>
    <lineage>
        <taxon>Bacteria</taxon>
        <taxon>Bacillati</taxon>
        <taxon>Cyanobacteriota</taxon>
        <taxon>Cyanophyceae</taxon>
        <taxon>Nostocales</taxon>
        <taxon>Nostocaceae</taxon>
        <taxon>Nostoc</taxon>
    </lineage>
</organism>
<proteinExistence type="predicted"/>
<keyword evidence="1" id="KW-0472">Membrane</keyword>
<evidence type="ECO:0000256" key="1">
    <source>
        <dbReference type="SAM" id="Phobius"/>
    </source>
</evidence>
<reference evidence="2" key="1">
    <citation type="submission" date="2016-04" db="EMBL/GenBank/DDBJ databases">
        <authorList>
            <person name="Tabuchi Yagui T.R."/>
        </authorList>
    </citation>
    <scope>NUCLEOTIDE SEQUENCE [LARGE SCALE GENOMIC DNA]</scope>
    <source>
        <strain evidence="2">NIES-26</strain>
    </source>
</reference>
<keyword evidence="1" id="KW-0812">Transmembrane</keyword>
<dbReference type="EMBL" id="LXQD01000109">
    <property type="protein sequence ID" value="RCJ37882.1"/>
    <property type="molecule type" value="Genomic_DNA"/>
</dbReference>
<gene>
    <name evidence="2" type="ORF">A6770_13905</name>
</gene>
<accession>A0A367RRE7</accession>
<sequence>MKHFLTRILIFLLIIPLWLVIILSDLFKKAWYSYRRYLAIKKAPKILDWIKTQNLPLDTADGFELPYYLSRIDVLGFVEALHTFNDCYCIIIKLQVGLRTDFQGILYCNSPLSSQDFGKGYDDCDCIHIPGRYSSEYRYSFKNLVIIKRYNNHLFEVNYHPFNSECYHPIN</sequence>
<evidence type="ECO:0000313" key="2">
    <source>
        <dbReference type="EMBL" id="RCJ37882.1"/>
    </source>
</evidence>
<comment type="caution">
    <text evidence="2">The sequence shown here is derived from an EMBL/GenBank/DDBJ whole genome shotgun (WGS) entry which is preliminary data.</text>
</comment>
<keyword evidence="3" id="KW-1185">Reference proteome</keyword>
<feature type="transmembrane region" description="Helical" evidence="1">
    <location>
        <begin position="6"/>
        <end position="27"/>
    </location>
</feature>